<dbReference type="SUPFAM" id="SSF103196">
    <property type="entry name" value="Roadblock/LC7 domain"/>
    <property type="match status" value="1"/>
</dbReference>
<dbReference type="Pfam" id="PF03259">
    <property type="entry name" value="Robl_LC7"/>
    <property type="match status" value="1"/>
</dbReference>
<dbReference type="InterPro" id="IPR053141">
    <property type="entry name" value="Mycobact_SerProt_Inhib_Rv3364c"/>
</dbReference>
<evidence type="ECO:0000259" key="1">
    <source>
        <dbReference type="SMART" id="SM00960"/>
    </source>
</evidence>
<dbReference type="AlphaFoldDB" id="X1DCR8"/>
<feature type="domain" description="Roadblock/LAMTOR2" evidence="1">
    <location>
        <begin position="5"/>
        <end position="95"/>
    </location>
</feature>
<accession>X1DCR8</accession>
<dbReference type="InterPro" id="IPR004942">
    <property type="entry name" value="Roadblock/LAMTOR2_dom"/>
</dbReference>
<proteinExistence type="predicted"/>
<dbReference type="PANTHER" id="PTHR36222:SF1">
    <property type="entry name" value="SERINE PROTEASE INHIBITOR RV3364C"/>
    <property type="match status" value="1"/>
</dbReference>
<dbReference type="PANTHER" id="PTHR36222">
    <property type="entry name" value="SERINE PROTEASE INHIBITOR RV3364C"/>
    <property type="match status" value="1"/>
</dbReference>
<dbReference type="SMART" id="SM00960">
    <property type="entry name" value="Robl_LC7"/>
    <property type="match status" value="1"/>
</dbReference>
<organism evidence="2">
    <name type="scientific">marine sediment metagenome</name>
    <dbReference type="NCBI Taxonomy" id="412755"/>
    <lineage>
        <taxon>unclassified sequences</taxon>
        <taxon>metagenomes</taxon>
        <taxon>ecological metagenomes</taxon>
    </lineage>
</organism>
<reference evidence="2" key="1">
    <citation type="journal article" date="2014" name="Front. Microbiol.">
        <title>High frequency of phylogenetically diverse reductive dehalogenase-homologous genes in deep subseafloor sedimentary metagenomes.</title>
        <authorList>
            <person name="Kawai M."/>
            <person name="Futagami T."/>
            <person name="Toyoda A."/>
            <person name="Takaki Y."/>
            <person name="Nishi S."/>
            <person name="Hori S."/>
            <person name="Arai W."/>
            <person name="Tsubouchi T."/>
            <person name="Morono Y."/>
            <person name="Uchiyama I."/>
            <person name="Ito T."/>
            <person name="Fujiyama A."/>
            <person name="Inagaki F."/>
            <person name="Takami H."/>
        </authorList>
    </citation>
    <scope>NUCLEOTIDE SEQUENCE</scope>
    <source>
        <strain evidence="2">Expedition CK06-06</strain>
    </source>
</reference>
<protein>
    <recommendedName>
        <fullName evidence="1">Roadblock/LAMTOR2 domain-containing protein</fullName>
    </recommendedName>
</protein>
<evidence type="ECO:0000313" key="2">
    <source>
        <dbReference type="EMBL" id="GAH17982.1"/>
    </source>
</evidence>
<sequence>RENTLEGVLNELQGSIPEIEACAIVSVEGLPIVSALPTDVDEAKVAAMTAAMLTLGEKAAMELGKGELEQVNIKGINGWLLVVQAGMNACLTVSTTANAKLGLIFLDMKRAAEKVAVMI</sequence>
<name>X1DCR8_9ZZZZ</name>
<feature type="non-terminal residue" evidence="2">
    <location>
        <position position="1"/>
    </location>
</feature>
<comment type="caution">
    <text evidence="2">The sequence shown here is derived from an EMBL/GenBank/DDBJ whole genome shotgun (WGS) entry which is preliminary data.</text>
</comment>
<dbReference type="Gene3D" id="3.30.450.30">
    <property type="entry name" value="Dynein light chain 2a, cytoplasmic"/>
    <property type="match status" value="1"/>
</dbReference>
<dbReference type="EMBL" id="BART01031904">
    <property type="protein sequence ID" value="GAH17982.1"/>
    <property type="molecule type" value="Genomic_DNA"/>
</dbReference>
<gene>
    <name evidence="2" type="ORF">S01H4_55306</name>
</gene>